<dbReference type="Gene3D" id="3.80.10.10">
    <property type="entry name" value="Ribonuclease Inhibitor"/>
    <property type="match status" value="1"/>
</dbReference>
<evidence type="ECO:0000313" key="1">
    <source>
        <dbReference type="EMBL" id="KAK9283457.1"/>
    </source>
</evidence>
<dbReference type="AlphaFoldDB" id="A0AAP0RX37"/>
<keyword evidence="2" id="KW-1185">Reference proteome</keyword>
<protein>
    <submittedName>
        <fullName evidence="1">Uncharacterized protein</fullName>
    </submittedName>
</protein>
<reference evidence="1 2" key="1">
    <citation type="journal article" date="2024" name="Plant J.">
        <title>Genome sequences and population genomics reveal climatic adaptation and genomic divergence between two closely related sweetgum species.</title>
        <authorList>
            <person name="Xu W.Q."/>
            <person name="Ren C.Q."/>
            <person name="Zhang X.Y."/>
            <person name="Comes H.P."/>
            <person name="Liu X.H."/>
            <person name="Li Y.G."/>
            <person name="Kettle C.J."/>
            <person name="Jalonen R."/>
            <person name="Gaisberger H."/>
            <person name="Ma Y.Z."/>
            <person name="Qiu Y.X."/>
        </authorList>
    </citation>
    <scope>NUCLEOTIDE SEQUENCE [LARGE SCALE GENOMIC DNA]</scope>
    <source>
        <strain evidence="1">Hangzhou</strain>
    </source>
</reference>
<comment type="caution">
    <text evidence="1">The sequence shown here is derived from an EMBL/GenBank/DDBJ whole genome shotgun (WGS) entry which is preliminary data.</text>
</comment>
<dbReference type="InterPro" id="IPR032675">
    <property type="entry name" value="LRR_dom_sf"/>
</dbReference>
<accession>A0AAP0RX37</accession>
<organism evidence="1 2">
    <name type="scientific">Liquidambar formosana</name>
    <name type="common">Formosan gum</name>
    <dbReference type="NCBI Taxonomy" id="63359"/>
    <lineage>
        <taxon>Eukaryota</taxon>
        <taxon>Viridiplantae</taxon>
        <taxon>Streptophyta</taxon>
        <taxon>Embryophyta</taxon>
        <taxon>Tracheophyta</taxon>
        <taxon>Spermatophyta</taxon>
        <taxon>Magnoliopsida</taxon>
        <taxon>eudicotyledons</taxon>
        <taxon>Gunneridae</taxon>
        <taxon>Pentapetalae</taxon>
        <taxon>Saxifragales</taxon>
        <taxon>Altingiaceae</taxon>
        <taxon>Liquidambar</taxon>
    </lineage>
</organism>
<dbReference type="SUPFAM" id="SSF52047">
    <property type="entry name" value="RNI-like"/>
    <property type="match status" value="1"/>
</dbReference>
<proteinExistence type="predicted"/>
<dbReference type="Proteomes" id="UP001415857">
    <property type="component" value="Unassembled WGS sequence"/>
</dbReference>
<sequence length="213" mass="26386">MWDMWSEWDFHFPFLEELWWIDSSMEEHKRNNLVSFLKICPSLERLSVSVFFNPKRKSTPWYVLWDMWNVREFHFLEELWWIESSIEKHKMNNLVSFLKMCPSLERLSVSVFFTPRRKSITPWLSLWDMSDMWDMWDMWSDWDFHFPFLEELWWIDSSMEEHKRNNLVSFLKICPSLERLSVSVSFFHWLNPKTLTFSTDFLCSCFLYIIIDQ</sequence>
<name>A0AAP0RX37_LIQFO</name>
<dbReference type="EMBL" id="JBBPBK010000006">
    <property type="protein sequence ID" value="KAK9283457.1"/>
    <property type="molecule type" value="Genomic_DNA"/>
</dbReference>
<gene>
    <name evidence="1" type="ORF">L1049_011701</name>
</gene>
<evidence type="ECO:0000313" key="2">
    <source>
        <dbReference type="Proteomes" id="UP001415857"/>
    </source>
</evidence>